<feature type="transmembrane region" description="Helical" evidence="13">
    <location>
        <begin position="171"/>
        <end position="190"/>
    </location>
</feature>
<dbReference type="PANTHER" id="PTHR45436">
    <property type="entry name" value="SENSOR HISTIDINE KINASE YKOH"/>
    <property type="match status" value="1"/>
</dbReference>
<dbReference type="SMART" id="SM00388">
    <property type="entry name" value="HisKA"/>
    <property type="match status" value="1"/>
</dbReference>
<keyword evidence="16" id="KW-1185">Reference proteome</keyword>
<accession>A0ABS5DTQ4</accession>
<gene>
    <name evidence="15" type="ORF">KAK11_04265</name>
</gene>
<dbReference type="InterPro" id="IPR050428">
    <property type="entry name" value="TCS_sensor_his_kinase"/>
</dbReference>
<feature type="transmembrane region" description="Helical" evidence="13">
    <location>
        <begin position="15"/>
        <end position="39"/>
    </location>
</feature>
<keyword evidence="7" id="KW-0547">Nucleotide-binding</keyword>
<evidence type="ECO:0000313" key="15">
    <source>
        <dbReference type="EMBL" id="MBQ0934535.1"/>
    </source>
</evidence>
<dbReference type="Pfam" id="PF02518">
    <property type="entry name" value="HATPase_c"/>
    <property type="match status" value="1"/>
</dbReference>
<evidence type="ECO:0000256" key="10">
    <source>
        <dbReference type="ARBA" id="ARBA00022989"/>
    </source>
</evidence>
<dbReference type="SMART" id="SM00387">
    <property type="entry name" value="HATPase_c"/>
    <property type="match status" value="1"/>
</dbReference>
<dbReference type="PANTHER" id="PTHR45436:SF14">
    <property type="entry name" value="SENSOR PROTEIN QSEC"/>
    <property type="match status" value="1"/>
</dbReference>
<dbReference type="EC" id="2.7.13.3" evidence="3"/>
<dbReference type="InterPro" id="IPR036890">
    <property type="entry name" value="HATPase_C_sf"/>
</dbReference>
<feature type="domain" description="Histidine kinase" evidence="14">
    <location>
        <begin position="248"/>
        <end position="462"/>
    </location>
</feature>
<dbReference type="Gene3D" id="3.30.565.10">
    <property type="entry name" value="Histidine kinase-like ATPase, C-terminal domain"/>
    <property type="match status" value="1"/>
</dbReference>
<evidence type="ECO:0000256" key="11">
    <source>
        <dbReference type="ARBA" id="ARBA00023012"/>
    </source>
</evidence>
<evidence type="ECO:0000256" key="9">
    <source>
        <dbReference type="ARBA" id="ARBA00022840"/>
    </source>
</evidence>
<comment type="subcellular location">
    <subcellularLocation>
        <location evidence="2">Membrane</location>
        <topology evidence="2">Multi-pass membrane protein</topology>
    </subcellularLocation>
</comment>
<dbReference type="InterPro" id="IPR036097">
    <property type="entry name" value="HisK_dim/P_sf"/>
</dbReference>
<evidence type="ECO:0000256" key="8">
    <source>
        <dbReference type="ARBA" id="ARBA00022777"/>
    </source>
</evidence>
<evidence type="ECO:0000256" key="5">
    <source>
        <dbReference type="ARBA" id="ARBA00022679"/>
    </source>
</evidence>
<evidence type="ECO:0000256" key="12">
    <source>
        <dbReference type="ARBA" id="ARBA00023136"/>
    </source>
</evidence>
<dbReference type="CDD" id="cd00082">
    <property type="entry name" value="HisKA"/>
    <property type="match status" value="1"/>
</dbReference>
<dbReference type="CDD" id="cd00075">
    <property type="entry name" value="HATPase"/>
    <property type="match status" value="1"/>
</dbReference>
<dbReference type="PRINTS" id="PR00344">
    <property type="entry name" value="BCTRLSENSOR"/>
</dbReference>
<keyword evidence="10 13" id="KW-1133">Transmembrane helix</keyword>
<evidence type="ECO:0000256" key="7">
    <source>
        <dbReference type="ARBA" id="ARBA00022741"/>
    </source>
</evidence>
<dbReference type="InterPro" id="IPR003594">
    <property type="entry name" value="HATPase_dom"/>
</dbReference>
<keyword evidence="11" id="KW-0902">Two-component regulatory system</keyword>
<keyword evidence="12 13" id="KW-0472">Membrane</keyword>
<proteinExistence type="predicted"/>
<protein>
    <recommendedName>
        <fullName evidence="3">histidine kinase</fullName>
        <ecNumber evidence="3">2.7.13.3</ecNumber>
    </recommendedName>
</protein>
<reference evidence="15 16" key="1">
    <citation type="submission" date="2021-04" db="EMBL/GenBank/DDBJ databases">
        <title>The genome sequence of type strain Ideonella paludis KCTC 32238.</title>
        <authorList>
            <person name="Liu Y."/>
        </authorList>
    </citation>
    <scope>NUCLEOTIDE SEQUENCE [LARGE SCALE GENOMIC DNA]</scope>
    <source>
        <strain evidence="15 16">KCTC 32238</strain>
    </source>
</reference>
<evidence type="ECO:0000256" key="4">
    <source>
        <dbReference type="ARBA" id="ARBA00022553"/>
    </source>
</evidence>
<evidence type="ECO:0000256" key="1">
    <source>
        <dbReference type="ARBA" id="ARBA00000085"/>
    </source>
</evidence>
<keyword evidence="5" id="KW-0808">Transferase</keyword>
<dbReference type="SUPFAM" id="SSF47384">
    <property type="entry name" value="Homodimeric domain of signal transducing histidine kinase"/>
    <property type="match status" value="1"/>
</dbReference>
<keyword evidence="8 15" id="KW-0418">Kinase</keyword>
<evidence type="ECO:0000256" key="2">
    <source>
        <dbReference type="ARBA" id="ARBA00004141"/>
    </source>
</evidence>
<dbReference type="InterPro" id="IPR003661">
    <property type="entry name" value="HisK_dim/P_dom"/>
</dbReference>
<name>A0ABS5DTQ4_9BURK</name>
<dbReference type="PROSITE" id="PS50109">
    <property type="entry name" value="HIS_KIN"/>
    <property type="match status" value="1"/>
</dbReference>
<dbReference type="InterPro" id="IPR004358">
    <property type="entry name" value="Sig_transdc_His_kin-like_C"/>
</dbReference>
<dbReference type="RefSeq" id="WP_210806468.1">
    <property type="nucleotide sequence ID" value="NZ_JAGQDG010000001.1"/>
</dbReference>
<dbReference type="Gene3D" id="1.10.287.130">
    <property type="match status" value="1"/>
</dbReference>
<evidence type="ECO:0000313" key="16">
    <source>
        <dbReference type="Proteomes" id="UP000672097"/>
    </source>
</evidence>
<comment type="catalytic activity">
    <reaction evidence="1">
        <text>ATP + protein L-histidine = ADP + protein N-phospho-L-histidine.</text>
        <dbReference type="EC" id="2.7.13.3"/>
    </reaction>
</comment>
<keyword evidence="6 13" id="KW-0812">Transmembrane</keyword>
<evidence type="ECO:0000256" key="6">
    <source>
        <dbReference type="ARBA" id="ARBA00022692"/>
    </source>
</evidence>
<comment type="caution">
    <text evidence="15">The sequence shown here is derived from an EMBL/GenBank/DDBJ whole genome shotgun (WGS) entry which is preliminary data.</text>
</comment>
<dbReference type="GO" id="GO:0016301">
    <property type="term" value="F:kinase activity"/>
    <property type="evidence" value="ECO:0007669"/>
    <property type="project" value="UniProtKB-KW"/>
</dbReference>
<sequence>MRPSAWRWPVLGISWRAALAGLVMAQVLWMVVGTLMYLFDDWSDKDLHTDGRHTLVFEVLRQTERNPVQQALLLTALNKHFFARDQHANDEPDLVTSLVIWRDGQLVYSPPHLPHPAAPTPMGEMVDLGHGAAGQLCKAEASSPYIVCFTTQGPHFFIRAIGGTLKDYMQVLLYMAILSGPFMLPIYWWAMGPVRRLSRQIAARQPEQLDPIDVQKHPKELRAMVAALNHWMAELQSSRMRERLFLANAAHELRTPLTAIQVNAEQLQRQTGPEVDGALAPLLSGCRRMTRVVEQLMRLVRHESEVMVEAEPQLLDLARVLESRLAELSSVADRKSVTLELQAALGLRVWAPPESLESLIDNIVGNAIKYVDSGGEVLVRLTQRDHTALLDVEDNGPGIAEADRERAFQRFTRLDNPRSESGAGLGLSIVQSVTQALGGQVALRRSERLGGLQVHIELPLKSI</sequence>
<evidence type="ECO:0000259" key="14">
    <source>
        <dbReference type="PROSITE" id="PS50109"/>
    </source>
</evidence>
<dbReference type="Proteomes" id="UP000672097">
    <property type="component" value="Unassembled WGS sequence"/>
</dbReference>
<dbReference type="InterPro" id="IPR005467">
    <property type="entry name" value="His_kinase_dom"/>
</dbReference>
<evidence type="ECO:0000256" key="3">
    <source>
        <dbReference type="ARBA" id="ARBA00012438"/>
    </source>
</evidence>
<keyword evidence="9" id="KW-0067">ATP-binding</keyword>
<organism evidence="15 16">
    <name type="scientific">Ideonella paludis</name>
    <dbReference type="NCBI Taxonomy" id="1233411"/>
    <lineage>
        <taxon>Bacteria</taxon>
        <taxon>Pseudomonadati</taxon>
        <taxon>Pseudomonadota</taxon>
        <taxon>Betaproteobacteria</taxon>
        <taxon>Burkholderiales</taxon>
        <taxon>Sphaerotilaceae</taxon>
        <taxon>Ideonella</taxon>
    </lineage>
</organism>
<dbReference type="Pfam" id="PF00512">
    <property type="entry name" value="HisKA"/>
    <property type="match status" value="1"/>
</dbReference>
<dbReference type="SUPFAM" id="SSF55874">
    <property type="entry name" value="ATPase domain of HSP90 chaperone/DNA topoisomerase II/histidine kinase"/>
    <property type="match status" value="1"/>
</dbReference>
<dbReference type="EMBL" id="JAGQDG010000001">
    <property type="protein sequence ID" value="MBQ0934535.1"/>
    <property type="molecule type" value="Genomic_DNA"/>
</dbReference>
<keyword evidence="4" id="KW-0597">Phosphoprotein</keyword>
<evidence type="ECO:0000256" key="13">
    <source>
        <dbReference type="SAM" id="Phobius"/>
    </source>
</evidence>